<evidence type="ECO:0000313" key="2">
    <source>
        <dbReference type="EMBL" id="BAU23060.1"/>
    </source>
</evidence>
<dbReference type="OrthoDB" id="9783653at2"/>
<dbReference type="KEGG" id="cthi:THC_0668"/>
<dbReference type="PATRIC" id="fig|1653476.3.peg.689"/>
<evidence type="ECO:0000313" key="3">
    <source>
        <dbReference type="Proteomes" id="UP000068196"/>
    </source>
</evidence>
<keyword evidence="1" id="KW-0175">Coiled coil</keyword>
<proteinExistence type="predicted"/>
<dbReference type="AlphaFoldDB" id="A0A0U5AM09"/>
<name>A0A0U5AM09_9BACT</name>
<keyword evidence="3" id="KW-1185">Reference proteome</keyword>
<dbReference type="RefSeq" id="WP_068513294.1">
    <property type="nucleotide sequence ID" value="NZ_AP014945.1"/>
</dbReference>
<dbReference type="Gene3D" id="1.20.5.170">
    <property type="match status" value="2"/>
</dbReference>
<reference evidence="3" key="2">
    <citation type="journal article" date="2016" name="Int. J. Syst. Evol. Microbiol.">
        <title>Caldimicrobium thiodismutans sp. nov., a sulfur-disproportionating bacterium isolated from a hot spring.</title>
        <authorList>
            <person name="Kojima H."/>
            <person name="Umezawa K."/>
            <person name="Fukui M."/>
        </authorList>
    </citation>
    <scope>NUCLEOTIDE SEQUENCE [LARGE SCALE GENOMIC DNA]</scope>
    <source>
        <strain evidence="3">TF1</strain>
    </source>
</reference>
<organism evidence="2 3">
    <name type="scientific">Caldimicrobium thiodismutans</name>
    <dbReference type="NCBI Taxonomy" id="1653476"/>
    <lineage>
        <taxon>Bacteria</taxon>
        <taxon>Pseudomonadati</taxon>
        <taxon>Thermodesulfobacteriota</taxon>
        <taxon>Thermodesulfobacteria</taxon>
        <taxon>Thermodesulfobacteriales</taxon>
        <taxon>Thermodesulfobacteriaceae</taxon>
        <taxon>Caldimicrobium</taxon>
    </lineage>
</organism>
<evidence type="ECO:0008006" key="4">
    <source>
        <dbReference type="Google" id="ProtNLM"/>
    </source>
</evidence>
<dbReference type="Proteomes" id="UP000068196">
    <property type="component" value="Chromosome"/>
</dbReference>
<accession>A0A0U5AM09</accession>
<gene>
    <name evidence="2" type="ORF">THC_0668</name>
</gene>
<reference evidence="2 3" key="1">
    <citation type="journal article" date="2016" name="Int. J. Syst. Evol. Microbiol.">
        <title>Caldimicrobium thiodismutans sp. nov., a sulfur-disproportionating bacterium isolated from a hot spring, and emended description of the genus Caldimicrobium.</title>
        <authorList>
            <person name="Kojima H."/>
            <person name="Umezawa K."/>
            <person name="Fukui M."/>
        </authorList>
    </citation>
    <scope>NUCLEOTIDE SEQUENCE [LARGE SCALE GENOMIC DNA]</scope>
    <source>
        <strain evidence="2 3">TF1</strain>
    </source>
</reference>
<feature type="coiled-coil region" evidence="1">
    <location>
        <begin position="51"/>
        <end position="127"/>
    </location>
</feature>
<sequence length="264" mass="30717">MLQSRVLKSSEEIEKEAQKYPVLTFADILRALKEHPDWLEELRKIILTADLIELPQKINEILQRLERLEKKVDTLEQDLAVLKQDVEVLKQDVAILKQDVAILKQDVAILKQDVAILKQDVAFLKGEVGRLKGKDFERTIRERYYAYFGRLLRKTRLIPMEKILPRLEEAEEKGLISEEEFDDLLRLDLIVEGQIKSNKKPVILAVEVSYSLYEEDIQRAIRRANILAHLLQKEVIPTVICVETKEDFIKLAEDQGAFVLKTDY</sequence>
<protein>
    <recommendedName>
        <fullName evidence="4">DUF3782 domain-containing protein</fullName>
    </recommendedName>
</protein>
<dbReference type="EMBL" id="AP014945">
    <property type="protein sequence ID" value="BAU23060.1"/>
    <property type="molecule type" value="Genomic_DNA"/>
</dbReference>
<dbReference type="STRING" id="1653476.THC_0668"/>
<evidence type="ECO:0000256" key="1">
    <source>
        <dbReference type="SAM" id="Coils"/>
    </source>
</evidence>